<gene>
    <name evidence="6" type="ORF">Q4Q35_18365</name>
</gene>
<dbReference type="InterPro" id="IPR005084">
    <property type="entry name" value="CBM6"/>
</dbReference>
<evidence type="ECO:0000256" key="2">
    <source>
        <dbReference type="ARBA" id="ARBA00023239"/>
    </source>
</evidence>
<organism evidence="6 7">
    <name type="scientific">Flavivirga aquimarina</name>
    <dbReference type="NCBI Taxonomy" id="2027862"/>
    <lineage>
        <taxon>Bacteria</taxon>
        <taxon>Pseudomonadati</taxon>
        <taxon>Bacteroidota</taxon>
        <taxon>Flavobacteriia</taxon>
        <taxon>Flavobacteriales</taxon>
        <taxon>Flavobacteriaceae</taxon>
        <taxon>Flavivirga</taxon>
    </lineage>
</organism>
<keyword evidence="2 6" id="KW-0456">Lyase</keyword>
<dbReference type="EMBL" id="JAUOEK010000172">
    <property type="protein sequence ID" value="MDO5971770.1"/>
    <property type="molecule type" value="Genomic_DNA"/>
</dbReference>
<evidence type="ECO:0000313" key="6">
    <source>
        <dbReference type="EMBL" id="MDO5971770.1"/>
    </source>
</evidence>
<evidence type="ECO:0000256" key="4">
    <source>
        <dbReference type="SAM" id="SignalP"/>
    </source>
</evidence>
<dbReference type="InterPro" id="IPR008397">
    <property type="entry name" value="Alginate_lyase_dom"/>
</dbReference>
<feature type="domain" description="CBM6" evidence="5">
    <location>
        <begin position="488"/>
        <end position="638"/>
    </location>
</feature>
<evidence type="ECO:0000256" key="1">
    <source>
        <dbReference type="ARBA" id="ARBA00022729"/>
    </source>
</evidence>
<feature type="region of interest" description="Disordered" evidence="3">
    <location>
        <begin position="663"/>
        <end position="683"/>
    </location>
</feature>
<dbReference type="Gene3D" id="2.60.120.260">
    <property type="entry name" value="Galactose-binding domain-like"/>
    <property type="match status" value="1"/>
</dbReference>
<comment type="caution">
    <text evidence="6">The sequence shown here is derived from an EMBL/GenBank/DDBJ whole genome shotgun (WGS) entry which is preliminary data.</text>
</comment>
<accession>A0ABT8WF27</accession>
<name>A0ABT8WF27_9FLAO</name>
<dbReference type="Proteomes" id="UP001176883">
    <property type="component" value="Unassembled WGS sequence"/>
</dbReference>
<dbReference type="CDD" id="cd04080">
    <property type="entry name" value="CBM6_cellulase-like"/>
    <property type="match status" value="1"/>
</dbReference>
<dbReference type="Pfam" id="PF05426">
    <property type="entry name" value="Alginate_lyase"/>
    <property type="match status" value="1"/>
</dbReference>
<dbReference type="SUPFAM" id="SSF48230">
    <property type="entry name" value="Chondroitin AC/alginate lyase"/>
    <property type="match status" value="1"/>
</dbReference>
<dbReference type="PROSITE" id="PS51257">
    <property type="entry name" value="PROKAR_LIPOPROTEIN"/>
    <property type="match status" value="1"/>
</dbReference>
<dbReference type="InterPro" id="IPR008979">
    <property type="entry name" value="Galactose-bd-like_sf"/>
</dbReference>
<dbReference type="Pfam" id="PF03422">
    <property type="entry name" value="CBM_6"/>
    <property type="match status" value="1"/>
</dbReference>
<evidence type="ECO:0000259" key="5">
    <source>
        <dbReference type="PROSITE" id="PS51175"/>
    </source>
</evidence>
<dbReference type="InterPro" id="IPR006584">
    <property type="entry name" value="Cellulose-bd_IV"/>
</dbReference>
<protein>
    <submittedName>
        <fullName evidence="6">Alginate lyase family protein</fullName>
    </submittedName>
</protein>
<keyword evidence="7" id="KW-1185">Reference proteome</keyword>
<proteinExistence type="predicted"/>
<dbReference type="RefSeq" id="WP_303279483.1">
    <property type="nucleotide sequence ID" value="NZ_JAUOEK010000172.1"/>
</dbReference>
<dbReference type="InterPro" id="IPR008929">
    <property type="entry name" value="Chondroitin_lyas"/>
</dbReference>
<feature type="signal peptide" evidence="4">
    <location>
        <begin position="1"/>
        <end position="34"/>
    </location>
</feature>
<keyword evidence="1 4" id="KW-0732">Signal</keyword>
<dbReference type="Gene3D" id="1.50.10.100">
    <property type="entry name" value="Chondroitin AC/alginate lyase"/>
    <property type="match status" value="1"/>
</dbReference>
<reference evidence="6" key="1">
    <citation type="submission" date="2023-07" db="EMBL/GenBank/DDBJ databases">
        <title>Two novel species in the genus Flavivirga.</title>
        <authorList>
            <person name="Kwon K."/>
        </authorList>
    </citation>
    <scope>NUCLEOTIDE SEQUENCE</scope>
    <source>
        <strain evidence="6">KCTC 52353</strain>
    </source>
</reference>
<dbReference type="PROSITE" id="PS51175">
    <property type="entry name" value="CBM6"/>
    <property type="match status" value="1"/>
</dbReference>
<feature type="chain" id="PRO_5047061349" evidence="4">
    <location>
        <begin position="35"/>
        <end position="683"/>
    </location>
</feature>
<evidence type="ECO:0000256" key="3">
    <source>
        <dbReference type="SAM" id="MobiDB-lite"/>
    </source>
</evidence>
<sequence>MKLKISSNLENNCRLFKRPIFVFLLLISCSLVHAQFVHPGITNKLSDLDRVKYMVEAKIDPWYTSYQEMVSDSKSSYNYTVRGNQSFIELGRDDGTNYDAWNSDIRAAYYNAIRWYVTGDSRHAEKSIEIFNAWNNLQNVTSRGTRALSGGIVYIMIEAAEIIKSTYNGWAASDIQDFKDMLVYPGYSTTVVPPSISRVSGSFYWQAYQGDSVRHGNQGLAGFRAVMAMGIFLDNEIMYDRALRYIQGLPHRSDDLPYPPGPPQATTISNVGDYEDTYNYTVGTSIPDFGYNEVMTNYIYENGQCQESSRDQQHTLFGIGNLCAMAEMAWNQGDDLYSHANDRLLLGLEYTTKYNVSYLRSYPDQTTHWIPTVASGEFTQRFNASQRVYSKSISPTHVGGFVEVRPIFEMPLAHYLGRGFKTEEEIKWTTRARDVSIEESGYEAAGHQNGAIGWGALTSRRPEGCYGEPISGFDLNGLPEYSIHALPGTIEAENFDHSTVSGQGRTYNDLTVSNSGGQYRTDEAIDIESLTGGGFNLTSIESGEWLTYTVNVPSNGTYDININYASANTNGTIKFSFNGTDITSDVAVPFGAPNSTGLTDWKNFNVISDVRLSKGVQSLKILFNGADDAFKLNNFTVLLVEADPEPFFLQAEDNDAMGLLIDEDPDDYIRTEPTSDIGGGEHQ</sequence>
<evidence type="ECO:0000313" key="7">
    <source>
        <dbReference type="Proteomes" id="UP001176883"/>
    </source>
</evidence>
<dbReference type="SUPFAM" id="SSF49785">
    <property type="entry name" value="Galactose-binding domain-like"/>
    <property type="match status" value="1"/>
</dbReference>
<dbReference type="GO" id="GO:0016829">
    <property type="term" value="F:lyase activity"/>
    <property type="evidence" value="ECO:0007669"/>
    <property type="project" value="UniProtKB-KW"/>
</dbReference>
<dbReference type="SMART" id="SM00606">
    <property type="entry name" value="CBD_IV"/>
    <property type="match status" value="1"/>
</dbReference>